<evidence type="ECO:0000313" key="2">
    <source>
        <dbReference type="EMBL" id="ORE87125.1"/>
    </source>
</evidence>
<dbReference type="SUPFAM" id="SSF52317">
    <property type="entry name" value="Class I glutamine amidotransferase-like"/>
    <property type="match status" value="1"/>
</dbReference>
<dbReference type="OrthoDB" id="9813383at2"/>
<protein>
    <submittedName>
        <fullName evidence="2">Glutamine amidotransferase</fullName>
    </submittedName>
</protein>
<proteinExistence type="predicted"/>
<sequence length="230" mass="25182">MRVQIFQHVAFEGAGEIAPLLGQRGALLRTTRWYAGDSAPALETFDALIIMGGPMSVNDEVEHPWLIEEKDVVRRAIRHGMPVLGICLGAQLIASALGARVYPGREREIGWFAIEGLEPGPGAYRFPAQISVLHWHGETFDLPAGARRLARSAICENQAFCIGERVVGLQFHLEMGPPAIEAIIEHCRDEIGDGPFMQTPAVIRALTPGRIEASREQLQGLISGWLGDFI</sequence>
<dbReference type="Pfam" id="PF00117">
    <property type="entry name" value="GATase"/>
    <property type="match status" value="1"/>
</dbReference>
<evidence type="ECO:0000313" key="3">
    <source>
        <dbReference type="Proteomes" id="UP000192342"/>
    </source>
</evidence>
<dbReference type="AlphaFoldDB" id="A0A1Y1SDP3"/>
<dbReference type="FunFam" id="3.40.50.880:FF:000033">
    <property type="entry name" value="Glutamine amidotransferase class-I"/>
    <property type="match status" value="1"/>
</dbReference>
<dbReference type="PROSITE" id="PS51273">
    <property type="entry name" value="GATASE_TYPE_1"/>
    <property type="match status" value="1"/>
</dbReference>
<dbReference type="InterPro" id="IPR017926">
    <property type="entry name" value="GATASE"/>
</dbReference>
<accession>A0A1Y1SDP3</accession>
<dbReference type="PANTHER" id="PTHR42695">
    <property type="entry name" value="GLUTAMINE AMIDOTRANSFERASE YLR126C-RELATED"/>
    <property type="match status" value="1"/>
</dbReference>
<gene>
    <name evidence="2" type="ORF">ATO7_08797</name>
</gene>
<dbReference type="RefSeq" id="WP_083561321.1">
    <property type="nucleotide sequence ID" value="NZ_AQQV01000002.1"/>
</dbReference>
<dbReference type="GO" id="GO:0016740">
    <property type="term" value="F:transferase activity"/>
    <property type="evidence" value="ECO:0007669"/>
    <property type="project" value="UniProtKB-KW"/>
</dbReference>
<dbReference type="InterPro" id="IPR044992">
    <property type="entry name" value="ChyE-like"/>
</dbReference>
<keyword evidence="2" id="KW-0315">Glutamine amidotransferase</keyword>
<organism evidence="2 3">
    <name type="scientific">Oceanococcus atlanticus</name>
    <dbReference type="NCBI Taxonomy" id="1317117"/>
    <lineage>
        <taxon>Bacteria</taxon>
        <taxon>Pseudomonadati</taxon>
        <taxon>Pseudomonadota</taxon>
        <taxon>Gammaproteobacteria</taxon>
        <taxon>Chromatiales</taxon>
        <taxon>Oceanococcaceae</taxon>
        <taxon>Oceanococcus</taxon>
    </lineage>
</organism>
<dbReference type="EMBL" id="AQQV01000002">
    <property type="protein sequence ID" value="ORE87125.1"/>
    <property type="molecule type" value="Genomic_DNA"/>
</dbReference>
<dbReference type="Proteomes" id="UP000192342">
    <property type="component" value="Unassembled WGS sequence"/>
</dbReference>
<dbReference type="CDD" id="cd01741">
    <property type="entry name" value="GATase1_1"/>
    <property type="match status" value="1"/>
</dbReference>
<dbReference type="Gene3D" id="3.40.50.880">
    <property type="match status" value="1"/>
</dbReference>
<dbReference type="GO" id="GO:0005829">
    <property type="term" value="C:cytosol"/>
    <property type="evidence" value="ECO:0007669"/>
    <property type="project" value="TreeGrafter"/>
</dbReference>
<keyword evidence="3" id="KW-1185">Reference proteome</keyword>
<evidence type="ECO:0000259" key="1">
    <source>
        <dbReference type="Pfam" id="PF00117"/>
    </source>
</evidence>
<feature type="domain" description="Glutamine amidotransferase" evidence="1">
    <location>
        <begin position="25"/>
        <end position="176"/>
    </location>
</feature>
<dbReference type="InterPro" id="IPR029062">
    <property type="entry name" value="Class_I_gatase-like"/>
</dbReference>
<dbReference type="PANTHER" id="PTHR42695:SF5">
    <property type="entry name" value="GLUTAMINE AMIDOTRANSFERASE YLR126C-RELATED"/>
    <property type="match status" value="1"/>
</dbReference>
<dbReference type="STRING" id="1317117.ATO7_08797"/>
<reference evidence="2 3" key="1">
    <citation type="submission" date="2013-04" db="EMBL/GenBank/DDBJ databases">
        <title>Oceanococcus atlanticus 22II-S10r2 Genome Sequencing.</title>
        <authorList>
            <person name="Lai Q."/>
            <person name="Li G."/>
            <person name="Shao Z."/>
        </authorList>
    </citation>
    <scope>NUCLEOTIDE SEQUENCE [LARGE SCALE GENOMIC DNA]</scope>
    <source>
        <strain evidence="2 3">22II-S10r2</strain>
    </source>
</reference>
<name>A0A1Y1SDP3_9GAMM</name>
<comment type="caution">
    <text evidence="2">The sequence shown here is derived from an EMBL/GenBank/DDBJ whole genome shotgun (WGS) entry which is preliminary data.</text>
</comment>
<keyword evidence="2" id="KW-0808">Transferase</keyword>